<evidence type="ECO:0000313" key="1">
    <source>
        <dbReference type="EMBL" id="KAG0447482.1"/>
    </source>
</evidence>
<accession>A0A835P942</accession>
<gene>
    <name evidence="2" type="ORF">HPP92_028280</name>
    <name evidence="1" type="ORF">HPP92_028311</name>
</gene>
<dbReference type="EMBL" id="JADCNL010000452">
    <property type="protein sequence ID" value="KAG0447562.1"/>
    <property type="molecule type" value="Genomic_DNA"/>
</dbReference>
<dbReference type="Proteomes" id="UP000636800">
    <property type="component" value="Unassembled WGS sequence"/>
</dbReference>
<name>A0A835P942_VANPL</name>
<evidence type="ECO:0000313" key="2">
    <source>
        <dbReference type="EMBL" id="KAG0447562.1"/>
    </source>
</evidence>
<evidence type="ECO:0000313" key="4">
    <source>
        <dbReference type="Proteomes" id="UP000639772"/>
    </source>
</evidence>
<dbReference type="AlphaFoldDB" id="A0A835P942"/>
<organism evidence="1 4">
    <name type="scientific">Vanilla planifolia</name>
    <name type="common">Vanilla</name>
    <dbReference type="NCBI Taxonomy" id="51239"/>
    <lineage>
        <taxon>Eukaryota</taxon>
        <taxon>Viridiplantae</taxon>
        <taxon>Streptophyta</taxon>
        <taxon>Embryophyta</taxon>
        <taxon>Tracheophyta</taxon>
        <taxon>Spermatophyta</taxon>
        <taxon>Magnoliopsida</taxon>
        <taxon>Liliopsida</taxon>
        <taxon>Asparagales</taxon>
        <taxon>Orchidaceae</taxon>
        <taxon>Vanilloideae</taxon>
        <taxon>Vanilleae</taxon>
        <taxon>Vanilla</taxon>
    </lineage>
</organism>
<protein>
    <submittedName>
        <fullName evidence="1">Uncharacterized protein</fullName>
    </submittedName>
</protein>
<comment type="caution">
    <text evidence="1">The sequence shown here is derived from an EMBL/GenBank/DDBJ whole genome shotgun (WGS) entry which is preliminary data.</text>
</comment>
<dbReference type="Proteomes" id="UP000639772">
    <property type="component" value="Unassembled WGS sequence"/>
</dbReference>
<dbReference type="EMBL" id="JADCNM010000453">
    <property type="protein sequence ID" value="KAG0447482.1"/>
    <property type="molecule type" value="Genomic_DNA"/>
</dbReference>
<evidence type="ECO:0000313" key="3">
    <source>
        <dbReference type="Proteomes" id="UP000636800"/>
    </source>
</evidence>
<sequence length="69" mass="7444">MGQVTYSSAHLSLRHLTVAIYVGAESKFLGRVRSGVGKSKVLVEASLSPEADLGPSYREIVNIPHSETF</sequence>
<keyword evidence="3" id="KW-1185">Reference proteome</keyword>
<reference evidence="3 4" key="1">
    <citation type="journal article" date="2020" name="Nat. Food">
        <title>A phased Vanilla planifolia genome enables genetic improvement of flavour and production.</title>
        <authorList>
            <person name="Hasing T."/>
            <person name="Tang H."/>
            <person name="Brym M."/>
            <person name="Khazi F."/>
            <person name="Huang T."/>
            <person name="Chambers A.H."/>
        </authorList>
    </citation>
    <scope>NUCLEOTIDE SEQUENCE [LARGE SCALE GENOMIC DNA]</scope>
    <source>
        <tissue evidence="1">Leaf</tissue>
    </source>
</reference>
<proteinExistence type="predicted"/>